<dbReference type="EMBL" id="BSXG01000085">
    <property type="protein sequence ID" value="GME38730.1"/>
    <property type="molecule type" value="Genomic_DNA"/>
</dbReference>
<accession>A0ACB5SFQ3</accession>
<comment type="caution">
    <text evidence="1">The sequence shown here is derived from an EMBL/GenBank/DDBJ whole genome shotgun (WGS) entry which is preliminary data.</text>
</comment>
<keyword evidence="2" id="KW-1185">Reference proteome</keyword>
<proteinExistence type="predicted"/>
<organism evidence="1 2">
    <name type="scientific">Neofusicoccum parvum</name>
    <dbReference type="NCBI Taxonomy" id="310453"/>
    <lineage>
        <taxon>Eukaryota</taxon>
        <taxon>Fungi</taxon>
        <taxon>Dikarya</taxon>
        <taxon>Ascomycota</taxon>
        <taxon>Pezizomycotina</taxon>
        <taxon>Dothideomycetes</taxon>
        <taxon>Dothideomycetes incertae sedis</taxon>
        <taxon>Botryosphaeriales</taxon>
        <taxon>Botryosphaeriaceae</taxon>
        <taxon>Neofusicoccum</taxon>
    </lineage>
</organism>
<protein>
    <submittedName>
        <fullName evidence="1">4-coumarate-CoA ligase-like protein</fullName>
    </submittedName>
</protein>
<evidence type="ECO:0000313" key="1">
    <source>
        <dbReference type="EMBL" id="GME38730.1"/>
    </source>
</evidence>
<evidence type="ECO:0000313" key="2">
    <source>
        <dbReference type="Proteomes" id="UP001165186"/>
    </source>
</evidence>
<name>A0ACB5SFQ3_9PEZI</name>
<gene>
    <name evidence="1" type="primary">g2625</name>
    <name evidence="1" type="ORF">NpPPO83_00002625</name>
</gene>
<reference evidence="1" key="1">
    <citation type="submission" date="2024-09" db="EMBL/GenBank/DDBJ databases">
        <title>Draft Genome Sequences of Neofusicoccum parvum.</title>
        <authorList>
            <person name="Ashida A."/>
            <person name="Camagna M."/>
            <person name="Tanaka A."/>
            <person name="Takemoto D."/>
        </authorList>
    </citation>
    <scope>NUCLEOTIDE SEQUENCE</scope>
    <source>
        <strain evidence="1">PPO83</strain>
    </source>
</reference>
<dbReference type="Proteomes" id="UP001165186">
    <property type="component" value="Unassembled WGS sequence"/>
</dbReference>
<sequence>MPFLATQHVDIPAKDILSWCYEEAEVDIDKPIYIDAADPSQSYSARQSKDVIRKLCAGFKAAGLKKGDVVCMHAFNSIDYPIIVNGIIAFGGIFSGTNPAYTSHEIAHAIRVGSISAFIAEPGLLANVLTAAAETNLPVSRIWAFDRTSDEKLPEGIASWRNLLKNGESDWERFEGLEQAKATEAVRLFSSGTTGLPKAARISHHNIIAQHHLTIEKRPFEVRRLIIMPLFHAGMVPNVHFASLKIRSPLYMMKRFDLETYMLNMERYQINELVGAPPMIMAILETPAARKYSLASVKYGLTAAAPLDKGTLARMKTLLLPGTPVTQTWGMTEMTCQAMGIRYPEDDDEGSVGYPMPNLDLKIIDEKGDDITGYDVRGELCVRGPIVFMGYWNQPDANNKDFDNEGYFRTGDIVHCSGRTKKWFIVDRKKELIKVRGFQVAPPELEGVLTSHPQIIDAAVIGVTPTKSGSELPRAYVVRRPGKEGEKLTEKEVRAYVEERLASYKRLEGGVVFLQEIPKSPSGKILKRILRERATKELGAKL</sequence>